<accession>A0A5K7ZQ74</accession>
<evidence type="ECO:0008006" key="3">
    <source>
        <dbReference type="Google" id="ProtNLM"/>
    </source>
</evidence>
<evidence type="ECO:0000313" key="2">
    <source>
        <dbReference type="Proteomes" id="UP000425960"/>
    </source>
</evidence>
<name>A0A5K7ZQ74_9BACT</name>
<dbReference type="AlphaFoldDB" id="A0A5K7ZQ74"/>
<organism evidence="1 2">
    <name type="scientific">Desulfosarcina ovata subsp. sediminis</name>
    <dbReference type="NCBI Taxonomy" id="885957"/>
    <lineage>
        <taxon>Bacteria</taxon>
        <taxon>Pseudomonadati</taxon>
        <taxon>Thermodesulfobacteriota</taxon>
        <taxon>Desulfobacteria</taxon>
        <taxon>Desulfobacterales</taxon>
        <taxon>Desulfosarcinaceae</taxon>
        <taxon>Desulfosarcina</taxon>
    </lineage>
</organism>
<sequence>MLKLANDMNFHINMLSNLLFKKDIFSFFKNIQNICANITLFDTYTITEQNRILENLATLENLKIDVLLSCTIYKTDQSIEHILGIAKKYSNIREIRLDLARPSIDKKNKYISIKKIESHKTQLLSYIREVESIGLNVLFDCPFPKCFFTSEEINSYDLPSKGLSHNECGNLLINPDLSIASCPFYNLTEKKITDFSSFSEAKEFIVDNKEIERLKYSVCSLPLCKTCQSRIDKSCTGYCIAEKAIYNQN</sequence>
<evidence type="ECO:0000313" key="1">
    <source>
        <dbReference type="EMBL" id="BBO81560.1"/>
    </source>
</evidence>
<proteinExistence type="predicted"/>
<protein>
    <recommendedName>
        <fullName evidence="3">4Fe4S-binding SPASM domain-containing protein</fullName>
    </recommendedName>
</protein>
<gene>
    <name evidence="1" type="ORF">DSCO28_21260</name>
</gene>
<dbReference type="Proteomes" id="UP000425960">
    <property type="component" value="Chromosome"/>
</dbReference>
<reference evidence="1 2" key="1">
    <citation type="submission" date="2019-11" db="EMBL/GenBank/DDBJ databases">
        <title>Comparative genomics of hydrocarbon-degrading Desulfosarcina strains.</title>
        <authorList>
            <person name="Watanabe M."/>
            <person name="Kojima H."/>
            <person name="Fukui M."/>
        </authorList>
    </citation>
    <scope>NUCLEOTIDE SEQUENCE [LARGE SCALE GENOMIC DNA]</scope>
    <source>
        <strain evidence="1 2">28bB2T</strain>
    </source>
</reference>
<dbReference type="EMBL" id="AP021876">
    <property type="protein sequence ID" value="BBO81560.1"/>
    <property type="molecule type" value="Genomic_DNA"/>
</dbReference>
<dbReference type="KEGG" id="dov:DSCO28_21260"/>